<dbReference type="InterPro" id="IPR051275">
    <property type="entry name" value="Cell_adhesion_signaling"/>
</dbReference>
<dbReference type="InterPro" id="IPR013162">
    <property type="entry name" value="CD80_C2-set"/>
</dbReference>
<evidence type="ECO:0000256" key="3">
    <source>
        <dbReference type="ARBA" id="ARBA00023157"/>
    </source>
</evidence>
<dbReference type="AlphaFoldDB" id="A0AAW1V0P9"/>
<feature type="domain" description="Ig-like" evidence="6">
    <location>
        <begin position="216"/>
        <end position="288"/>
    </location>
</feature>
<dbReference type="SMART" id="SM00408">
    <property type="entry name" value="IGc2"/>
    <property type="match status" value="1"/>
</dbReference>
<dbReference type="InterPro" id="IPR013783">
    <property type="entry name" value="Ig-like_fold"/>
</dbReference>
<dbReference type="Gene3D" id="2.60.40.10">
    <property type="entry name" value="Immunoglobulins"/>
    <property type="match status" value="2"/>
</dbReference>
<comment type="subcellular location">
    <subcellularLocation>
        <location evidence="1">Membrane</location>
        <topology evidence="1">Single-pass type I membrane protein</topology>
    </subcellularLocation>
</comment>
<dbReference type="GO" id="GO:0005911">
    <property type="term" value="C:cell-cell junction"/>
    <property type="evidence" value="ECO:0007669"/>
    <property type="project" value="TreeGrafter"/>
</dbReference>
<keyword evidence="4" id="KW-0325">Glycoprotein</keyword>
<dbReference type="InterPro" id="IPR036179">
    <property type="entry name" value="Ig-like_dom_sf"/>
</dbReference>
<dbReference type="PROSITE" id="PS50835">
    <property type="entry name" value="IG_LIKE"/>
    <property type="match status" value="2"/>
</dbReference>
<evidence type="ECO:0000256" key="5">
    <source>
        <dbReference type="ARBA" id="ARBA00023319"/>
    </source>
</evidence>
<keyword evidence="2" id="KW-0472">Membrane</keyword>
<evidence type="ECO:0000256" key="4">
    <source>
        <dbReference type="ARBA" id="ARBA00023180"/>
    </source>
</evidence>
<dbReference type="PANTHER" id="PTHR11640">
    <property type="entry name" value="NEPHRIN"/>
    <property type="match status" value="1"/>
</dbReference>
<dbReference type="GO" id="GO:0050839">
    <property type="term" value="F:cell adhesion molecule binding"/>
    <property type="evidence" value="ECO:0007669"/>
    <property type="project" value="TreeGrafter"/>
</dbReference>
<dbReference type="InterPro" id="IPR003599">
    <property type="entry name" value="Ig_sub"/>
</dbReference>
<dbReference type="SUPFAM" id="SSF48726">
    <property type="entry name" value="Immunoglobulin"/>
    <property type="match status" value="1"/>
</dbReference>
<accession>A0AAW1V0P9</accession>
<feature type="domain" description="Ig-like" evidence="6">
    <location>
        <begin position="96"/>
        <end position="205"/>
    </location>
</feature>
<dbReference type="EMBL" id="JARQZJ010000097">
    <property type="protein sequence ID" value="KAK9885812.1"/>
    <property type="molecule type" value="Genomic_DNA"/>
</dbReference>
<protein>
    <recommendedName>
        <fullName evidence="6">Ig-like domain-containing protein</fullName>
    </recommendedName>
</protein>
<evidence type="ECO:0000256" key="2">
    <source>
        <dbReference type="ARBA" id="ARBA00023136"/>
    </source>
</evidence>
<evidence type="ECO:0000313" key="7">
    <source>
        <dbReference type="EMBL" id="KAK9885812.1"/>
    </source>
</evidence>
<dbReference type="CDD" id="cd00096">
    <property type="entry name" value="Ig"/>
    <property type="match status" value="1"/>
</dbReference>
<evidence type="ECO:0000256" key="1">
    <source>
        <dbReference type="ARBA" id="ARBA00004479"/>
    </source>
</evidence>
<proteinExistence type="predicted"/>
<sequence length="347" mass="38444">METSEPGFGKLSQSLILHAGSVRNSVRGTCAPIIHPHYATDLSLLTSTPRRGKWQTGNNSECGMVSFFTDNVIKWDKLSTEIPNNRKSFKIDVEPPKKAYLMIDNRILDPGNPFIPVKENSDLTVSCVVDEGNPKPALSWELRLGSLALLDVPEIPLDVLNITETQRDQSVGARCDASLGRVLRTHHNATLTCFVHHIALERALNISVLLNVEYTPSFAISREPGFGIPIREGIPVSLKCDVDANPKANPIWQKDDNSPPVQQSPNGYLNFTEIRREHSGWYKCIARNRLGRFSSIGYFLNVRSDLEVTQEPDFDIGELSSTGRQIEVSLGGAVQLACPPGEYIIEI</sequence>
<comment type="caution">
    <text evidence="7">The sequence shown here is derived from an EMBL/GenBank/DDBJ whole genome shotgun (WGS) entry which is preliminary data.</text>
</comment>
<keyword evidence="3" id="KW-1015">Disulfide bond</keyword>
<evidence type="ECO:0000313" key="8">
    <source>
        <dbReference type="Proteomes" id="UP001431783"/>
    </source>
</evidence>
<dbReference type="Pfam" id="PF13927">
    <property type="entry name" value="Ig_3"/>
    <property type="match status" value="1"/>
</dbReference>
<evidence type="ECO:0000259" key="6">
    <source>
        <dbReference type="PROSITE" id="PS50835"/>
    </source>
</evidence>
<name>A0AAW1V0P9_9CUCU</name>
<dbReference type="PANTHER" id="PTHR11640:SF155">
    <property type="entry name" value="IG-LIKE DOMAIN-CONTAINING PROTEIN"/>
    <property type="match status" value="1"/>
</dbReference>
<dbReference type="GO" id="GO:0098609">
    <property type="term" value="P:cell-cell adhesion"/>
    <property type="evidence" value="ECO:0007669"/>
    <property type="project" value="TreeGrafter"/>
</dbReference>
<dbReference type="InterPro" id="IPR003598">
    <property type="entry name" value="Ig_sub2"/>
</dbReference>
<gene>
    <name evidence="7" type="ORF">WA026_013683</name>
</gene>
<dbReference type="Proteomes" id="UP001431783">
    <property type="component" value="Unassembled WGS sequence"/>
</dbReference>
<keyword evidence="5" id="KW-0393">Immunoglobulin domain</keyword>
<reference evidence="7 8" key="1">
    <citation type="submission" date="2023-03" db="EMBL/GenBank/DDBJ databases">
        <title>Genome insight into feeding habits of ladybird beetles.</title>
        <authorList>
            <person name="Li H.-S."/>
            <person name="Huang Y.-H."/>
            <person name="Pang H."/>
        </authorList>
    </citation>
    <scope>NUCLEOTIDE SEQUENCE [LARGE SCALE GENOMIC DNA]</scope>
    <source>
        <strain evidence="7">SYSU_2023b</strain>
        <tissue evidence="7">Whole body</tissue>
    </source>
</reference>
<organism evidence="7 8">
    <name type="scientific">Henosepilachna vigintioctopunctata</name>
    <dbReference type="NCBI Taxonomy" id="420089"/>
    <lineage>
        <taxon>Eukaryota</taxon>
        <taxon>Metazoa</taxon>
        <taxon>Ecdysozoa</taxon>
        <taxon>Arthropoda</taxon>
        <taxon>Hexapoda</taxon>
        <taxon>Insecta</taxon>
        <taxon>Pterygota</taxon>
        <taxon>Neoptera</taxon>
        <taxon>Endopterygota</taxon>
        <taxon>Coleoptera</taxon>
        <taxon>Polyphaga</taxon>
        <taxon>Cucujiformia</taxon>
        <taxon>Coccinelloidea</taxon>
        <taxon>Coccinellidae</taxon>
        <taxon>Epilachninae</taxon>
        <taxon>Epilachnini</taxon>
        <taxon>Henosepilachna</taxon>
    </lineage>
</organism>
<dbReference type="InterPro" id="IPR007110">
    <property type="entry name" value="Ig-like_dom"/>
</dbReference>
<keyword evidence="8" id="KW-1185">Reference proteome</keyword>
<dbReference type="SMART" id="SM00409">
    <property type="entry name" value="IG"/>
    <property type="match status" value="2"/>
</dbReference>
<dbReference type="Pfam" id="PF08205">
    <property type="entry name" value="C2-set_2"/>
    <property type="match status" value="1"/>
</dbReference>
<dbReference type="GO" id="GO:0005886">
    <property type="term" value="C:plasma membrane"/>
    <property type="evidence" value="ECO:0007669"/>
    <property type="project" value="TreeGrafter"/>
</dbReference>